<feature type="site" description="Interaction with DNA substrate" evidence="8">
    <location>
        <position position="242"/>
    </location>
</feature>
<dbReference type="GO" id="GO:0046872">
    <property type="term" value="F:metal ion binding"/>
    <property type="evidence" value="ECO:0007669"/>
    <property type="project" value="UniProtKB-KW"/>
</dbReference>
<evidence type="ECO:0000256" key="5">
    <source>
        <dbReference type="ARBA" id="ARBA00022842"/>
    </source>
</evidence>
<evidence type="ECO:0000256" key="4">
    <source>
        <dbReference type="ARBA" id="ARBA00022801"/>
    </source>
</evidence>
<keyword evidence="7" id="KW-0464">Manganese</keyword>
<dbReference type="InterPro" id="IPR004808">
    <property type="entry name" value="AP_endonuc_1"/>
</dbReference>
<gene>
    <name evidence="10" type="ORF">GTC17259_23580</name>
</gene>
<dbReference type="CDD" id="cd09087">
    <property type="entry name" value="Ape1-like_AP-endo"/>
    <property type="match status" value="1"/>
</dbReference>
<feature type="binding site" evidence="7">
    <location>
        <position position="241"/>
    </location>
    <ligand>
        <name>Mg(2+)</name>
        <dbReference type="ChEBI" id="CHEBI:18420"/>
        <label>1</label>
    </ligand>
</feature>
<dbReference type="PROSITE" id="PS00728">
    <property type="entry name" value="AP_NUCLEASE_F1_3"/>
    <property type="match status" value="1"/>
</dbReference>
<evidence type="ECO:0000256" key="8">
    <source>
        <dbReference type="PIRSR" id="PIRSR604808-3"/>
    </source>
</evidence>
<feature type="active site" description="Proton acceptor" evidence="6">
    <location>
        <position position="242"/>
    </location>
</feature>
<dbReference type="PROSITE" id="PS51435">
    <property type="entry name" value="AP_NUCLEASE_F1_4"/>
    <property type="match status" value="1"/>
</dbReference>
<feature type="site" description="Transition state stabilizer" evidence="8">
    <location>
        <position position="147"/>
    </location>
</feature>
<evidence type="ECO:0000256" key="2">
    <source>
        <dbReference type="ARBA" id="ARBA00007092"/>
    </source>
</evidence>
<feature type="binding site" evidence="7">
    <location>
        <position position="242"/>
    </location>
    <ligand>
        <name>Mg(2+)</name>
        <dbReference type="ChEBI" id="CHEBI:18420"/>
        <label>1</label>
    </ligand>
</feature>
<dbReference type="EMBL" id="AP035787">
    <property type="protein sequence ID" value="BFO77308.1"/>
    <property type="molecule type" value="Genomic_DNA"/>
</dbReference>
<dbReference type="NCBIfam" id="TIGR00195">
    <property type="entry name" value="exoDNase_III"/>
    <property type="match status" value="1"/>
</dbReference>
<keyword evidence="3 7" id="KW-0479">Metal-binding</keyword>
<dbReference type="NCBIfam" id="TIGR00633">
    <property type="entry name" value="xth"/>
    <property type="match status" value="1"/>
</dbReference>
<keyword evidence="5 7" id="KW-0460">Magnesium</keyword>
<comment type="cofactor">
    <cofactor evidence="7">
        <name>Mg(2+)</name>
        <dbReference type="ChEBI" id="CHEBI:18420"/>
    </cofactor>
    <cofactor evidence="7">
        <name>Mn(2+)</name>
        <dbReference type="ChEBI" id="CHEBI:29035"/>
    </cofactor>
    <text evidence="7">Probably binds two magnesium or manganese ions per subunit.</text>
</comment>
<dbReference type="Gene3D" id="3.60.10.10">
    <property type="entry name" value="Endonuclease/exonuclease/phosphatase"/>
    <property type="match status" value="1"/>
</dbReference>
<evidence type="ECO:0000256" key="3">
    <source>
        <dbReference type="ARBA" id="ARBA00022723"/>
    </source>
</evidence>
<feature type="domain" description="Endonuclease/exonuclease/phosphatase" evidence="9">
    <location>
        <begin position="5"/>
        <end position="242"/>
    </location>
</feature>
<feature type="binding site" evidence="7">
    <location>
        <position position="145"/>
    </location>
    <ligand>
        <name>Mg(2+)</name>
        <dbReference type="ChEBI" id="CHEBI:18420"/>
        <label>1</label>
    </ligand>
</feature>
<feature type="active site" evidence="6">
    <location>
        <position position="106"/>
    </location>
</feature>
<dbReference type="PANTHER" id="PTHR22748">
    <property type="entry name" value="AP ENDONUCLEASE"/>
    <property type="match status" value="1"/>
</dbReference>
<dbReference type="InterPro" id="IPR005135">
    <property type="entry name" value="Endo/exonuclease/phosphatase"/>
</dbReference>
<dbReference type="Pfam" id="PF03372">
    <property type="entry name" value="Exo_endo_phos"/>
    <property type="match status" value="1"/>
</dbReference>
<reference evidence="10" key="1">
    <citation type="submission" date="2024-07" db="EMBL/GenBank/DDBJ databases">
        <title>Complete genome sequence of Prevotella sp. YM-2024 GTC17259.</title>
        <authorList>
            <person name="Hayashi M."/>
            <person name="Muto Y."/>
            <person name="Tanaka K."/>
            <person name="Niwa H."/>
        </authorList>
    </citation>
    <scope>NUCLEOTIDE SEQUENCE</scope>
    <source>
        <strain evidence="10">GTC17259</strain>
    </source>
</reference>
<feature type="binding site" evidence="7">
    <location>
        <position position="8"/>
    </location>
    <ligand>
        <name>Mg(2+)</name>
        <dbReference type="ChEBI" id="CHEBI:18420"/>
        <label>1</label>
    </ligand>
</feature>
<evidence type="ECO:0000259" key="9">
    <source>
        <dbReference type="Pfam" id="PF03372"/>
    </source>
</evidence>
<dbReference type="GO" id="GO:0008311">
    <property type="term" value="F:double-stranded DNA 3'-5' DNA exonuclease activity"/>
    <property type="evidence" value="ECO:0007669"/>
    <property type="project" value="TreeGrafter"/>
</dbReference>
<dbReference type="FunFam" id="3.60.10.10:FF:000034">
    <property type="entry name" value="Exodeoxyribonuclease III"/>
    <property type="match status" value="1"/>
</dbReference>
<dbReference type="InterPro" id="IPR020848">
    <property type="entry name" value="AP_endonuclease_F1_CS"/>
</dbReference>
<name>A0AB33J6H0_9BACT</name>
<comment type="cofactor">
    <cofactor evidence="1">
        <name>Mn(2+)</name>
        <dbReference type="ChEBI" id="CHEBI:29035"/>
    </cofactor>
</comment>
<feature type="binding site" evidence="7">
    <location>
        <position position="147"/>
    </location>
    <ligand>
        <name>Mg(2+)</name>
        <dbReference type="ChEBI" id="CHEBI:18420"/>
        <label>1</label>
    </ligand>
</feature>
<evidence type="ECO:0000313" key="10">
    <source>
        <dbReference type="EMBL" id="BFO77308.1"/>
    </source>
</evidence>
<dbReference type="GO" id="GO:0003906">
    <property type="term" value="F:DNA-(apurinic or apyrimidinic site) endonuclease activity"/>
    <property type="evidence" value="ECO:0007669"/>
    <property type="project" value="TreeGrafter"/>
</dbReference>
<dbReference type="SUPFAM" id="SSF56219">
    <property type="entry name" value="DNase I-like"/>
    <property type="match status" value="1"/>
</dbReference>
<evidence type="ECO:0000256" key="6">
    <source>
        <dbReference type="PIRSR" id="PIRSR604808-1"/>
    </source>
</evidence>
<dbReference type="GO" id="GO:0006284">
    <property type="term" value="P:base-excision repair"/>
    <property type="evidence" value="ECO:0007669"/>
    <property type="project" value="TreeGrafter"/>
</dbReference>
<proteinExistence type="inferred from homology"/>
<dbReference type="PANTHER" id="PTHR22748:SF6">
    <property type="entry name" value="DNA-(APURINIC OR APYRIMIDINIC SITE) ENDONUCLEASE"/>
    <property type="match status" value="1"/>
</dbReference>
<sequence length="251" mass="29432">MLKFVSWNVNGLRACVGKNFEADFKALDADFFCLQETKMQAGQLDLQFEGYESYWNYADKKGYSGTAIYTKHKPLSVAYGMGIDEHDHEGRVITLEYADFFLITVYTPNSQDELRRLDYRMQWEDDFSKYLQALDTRKPVIVCGDMNVAHEEIDIKNPKTNHRNAGFTDEEREKMTALLGKGFIDTFRTLYPEQVTYSWWSYRFKARERNTGWRIDYFLASQRLRDRIADAKIHTDIFGSDHCPVELVLND</sequence>
<feature type="active site" description="Proton donor/acceptor" evidence="6">
    <location>
        <position position="145"/>
    </location>
</feature>
<dbReference type="AlphaFoldDB" id="A0AB33J6H0"/>
<protein>
    <submittedName>
        <fullName evidence="10">Exodeoxyribonuclease III</fullName>
    </submittedName>
</protein>
<feature type="binding site" evidence="7">
    <location>
        <position position="36"/>
    </location>
    <ligand>
        <name>Mg(2+)</name>
        <dbReference type="ChEBI" id="CHEBI:18420"/>
        <label>1</label>
    </ligand>
</feature>
<feature type="site" description="Important for catalytic activity" evidence="8">
    <location>
        <position position="216"/>
    </location>
</feature>
<dbReference type="InterPro" id="IPR020847">
    <property type="entry name" value="AP_endonuclease_F1_BS"/>
</dbReference>
<organism evidence="10">
    <name type="scientific">Prevotella sp. GTC17259</name>
    <dbReference type="NCBI Taxonomy" id="3236795"/>
    <lineage>
        <taxon>Bacteria</taxon>
        <taxon>Pseudomonadati</taxon>
        <taxon>Bacteroidota</taxon>
        <taxon>Bacteroidia</taxon>
        <taxon>Bacteroidales</taxon>
        <taxon>Prevotellaceae</taxon>
        <taxon>Prevotella</taxon>
    </lineage>
</organism>
<evidence type="ECO:0000256" key="7">
    <source>
        <dbReference type="PIRSR" id="PIRSR604808-2"/>
    </source>
</evidence>
<accession>A0AB33J6H0</accession>
<dbReference type="PROSITE" id="PS00726">
    <property type="entry name" value="AP_NUCLEASE_F1_1"/>
    <property type="match status" value="1"/>
</dbReference>
<dbReference type="InterPro" id="IPR036691">
    <property type="entry name" value="Endo/exonu/phosph_ase_sf"/>
</dbReference>
<dbReference type="GO" id="GO:0003677">
    <property type="term" value="F:DNA binding"/>
    <property type="evidence" value="ECO:0007669"/>
    <property type="project" value="InterPro"/>
</dbReference>
<evidence type="ECO:0000256" key="1">
    <source>
        <dbReference type="ARBA" id="ARBA00001936"/>
    </source>
</evidence>
<dbReference type="GO" id="GO:0008081">
    <property type="term" value="F:phosphoric diester hydrolase activity"/>
    <property type="evidence" value="ECO:0007669"/>
    <property type="project" value="TreeGrafter"/>
</dbReference>
<keyword evidence="4" id="KW-0378">Hydrolase</keyword>
<comment type="similarity">
    <text evidence="2">Belongs to the DNA repair enzymes AP/ExoA family.</text>
</comment>